<feature type="region of interest" description="Disordered" evidence="1">
    <location>
        <begin position="163"/>
        <end position="204"/>
    </location>
</feature>
<feature type="region of interest" description="Disordered" evidence="1">
    <location>
        <begin position="1"/>
        <end position="39"/>
    </location>
</feature>
<evidence type="ECO:0000256" key="1">
    <source>
        <dbReference type="SAM" id="MobiDB-lite"/>
    </source>
</evidence>
<dbReference type="AlphaFoldDB" id="A0A7S3DB57"/>
<feature type="compositionally biased region" description="Polar residues" evidence="1">
    <location>
        <begin position="12"/>
        <end position="29"/>
    </location>
</feature>
<dbReference type="EMBL" id="HBIB01022297">
    <property type="protein sequence ID" value="CAE0252316.1"/>
    <property type="molecule type" value="Transcribed_RNA"/>
</dbReference>
<accession>A0A7S3DB57</accession>
<feature type="compositionally biased region" description="Basic residues" evidence="1">
    <location>
        <begin position="194"/>
        <end position="204"/>
    </location>
</feature>
<dbReference type="EMBL" id="HBIB01022298">
    <property type="protein sequence ID" value="CAE0252317.1"/>
    <property type="molecule type" value="Transcribed_RNA"/>
</dbReference>
<gene>
    <name evidence="2" type="ORF">PBIL07802_LOCUS14543</name>
    <name evidence="3" type="ORF">PBIL07802_LOCUS14544</name>
</gene>
<reference evidence="2" key="1">
    <citation type="submission" date="2021-01" db="EMBL/GenBank/DDBJ databases">
        <authorList>
            <person name="Corre E."/>
            <person name="Pelletier E."/>
            <person name="Niang G."/>
            <person name="Scheremetjew M."/>
            <person name="Finn R."/>
            <person name="Kale V."/>
            <person name="Holt S."/>
            <person name="Cochrane G."/>
            <person name="Meng A."/>
            <person name="Brown T."/>
            <person name="Cohen L."/>
        </authorList>
    </citation>
    <scope>NUCLEOTIDE SEQUENCE</scope>
    <source>
        <strain evidence="2">NIES-2562</strain>
    </source>
</reference>
<sequence length="204" mass="22017">MLPTIKQGRPSHVQNQNRRATSKSASQRLMTAPPRRSEEFGVATLPALPLHDGVSPHPPFPSYRDTPSARLHRTVDAKMGDASGRLMQSVSGSHNNSPRPFSARQAAVHFDNELRPSTRRGLYESTLDGKALNMVNPAVQGASGGVLQGGLGGRAGITVVGAPFGRDLSASPSGERTPKNAFHSSNQRREEGRKRSKKGGRRRR</sequence>
<name>A0A7S3DB57_9EUKA</name>
<organism evidence="2">
    <name type="scientific">Palpitomonas bilix</name>
    <dbReference type="NCBI Taxonomy" id="652834"/>
    <lineage>
        <taxon>Eukaryota</taxon>
        <taxon>Eukaryota incertae sedis</taxon>
    </lineage>
</organism>
<evidence type="ECO:0000313" key="3">
    <source>
        <dbReference type="EMBL" id="CAE0252317.1"/>
    </source>
</evidence>
<proteinExistence type="predicted"/>
<evidence type="ECO:0000313" key="2">
    <source>
        <dbReference type="EMBL" id="CAE0252316.1"/>
    </source>
</evidence>
<protein>
    <submittedName>
        <fullName evidence="2">Uncharacterized protein</fullName>
    </submittedName>
</protein>